<dbReference type="InterPro" id="IPR056884">
    <property type="entry name" value="NPHP3-like_N"/>
</dbReference>
<name>A0A9P5X412_9AGAR</name>
<proteinExistence type="predicted"/>
<accession>A0A9P5X412</accession>
<dbReference type="OrthoDB" id="5106486at2759"/>
<dbReference type="SUPFAM" id="SSF52540">
    <property type="entry name" value="P-loop containing nucleoside triphosphate hydrolases"/>
    <property type="match status" value="1"/>
</dbReference>
<evidence type="ECO:0000313" key="3">
    <source>
        <dbReference type="EMBL" id="KAF9444073.1"/>
    </source>
</evidence>
<dbReference type="InterPro" id="IPR027417">
    <property type="entry name" value="P-loop_NTPase"/>
</dbReference>
<dbReference type="EMBL" id="MU151408">
    <property type="protein sequence ID" value="KAF9444073.1"/>
    <property type="molecule type" value="Genomic_DNA"/>
</dbReference>
<evidence type="ECO:0000259" key="2">
    <source>
        <dbReference type="Pfam" id="PF24883"/>
    </source>
</evidence>
<dbReference type="Gene3D" id="3.40.50.300">
    <property type="entry name" value="P-loop containing nucleotide triphosphate hydrolases"/>
    <property type="match status" value="1"/>
</dbReference>
<reference evidence="3" key="1">
    <citation type="submission" date="2020-11" db="EMBL/GenBank/DDBJ databases">
        <authorList>
            <consortium name="DOE Joint Genome Institute"/>
            <person name="Ahrendt S."/>
            <person name="Riley R."/>
            <person name="Andreopoulos W."/>
            <person name="Labutti K."/>
            <person name="Pangilinan J."/>
            <person name="Ruiz-Duenas F.J."/>
            <person name="Barrasa J.M."/>
            <person name="Sanchez-Garcia M."/>
            <person name="Camarero S."/>
            <person name="Miyauchi S."/>
            <person name="Serrano A."/>
            <person name="Linde D."/>
            <person name="Babiker R."/>
            <person name="Drula E."/>
            <person name="Ayuso-Fernandez I."/>
            <person name="Pacheco R."/>
            <person name="Padilla G."/>
            <person name="Ferreira P."/>
            <person name="Barriuso J."/>
            <person name="Kellner H."/>
            <person name="Castanera R."/>
            <person name="Alfaro M."/>
            <person name="Ramirez L."/>
            <person name="Pisabarro A.G."/>
            <person name="Kuo A."/>
            <person name="Tritt A."/>
            <person name="Lipzen A."/>
            <person name="He G."/>
            <person name="Yan M."/>
            <person name="Ng V."/>
            <person name="Cullen D."/>
            <person name="Martin F."/>
            <person name="Rosso M.-N."/>
            <person name="Henrissat B."/>
            <person name="Hibbett D."/>
            <person name="Martinez A.T."/>
            <person name="Grigoriev I.V."/>
        </authorList>
    </citation>
    <scope>NUCLEOTIDE SEQUENCE</scope>
    <source>
        <strain evidence="3">MF-IS2</strain>
    </source>
</reference>
<sequence>MPLFSGAQHFVINNSHFIEQIPADSGGPTAGIDILLEASTPGAAYDSSARHSPPRCFPGTREQYVEDITNWVVPVPDHDPPPLYWMTGLAGVGKSAIAQTCVEKIKAQGTLGASFFFSLNGRNNPARLFPTIAYQLSMEFPDFHDVLNRKIWRNKTLIDKVMASQFQGLIVDPLKELKRNGKGIGRRIAIFVDGLDECEGAEAQCDIIEIIAAAARDSTLPFCWALFTRPEPHIRAIFATPEVAQLTYKAELPVSHDADRDIELYLRGGFGNILRRRDILLKSQWPSDNDVRTLVHAAGGLFIYVATALRVVAQSGSLPEESLRRLLADTSNNGHNLRRGSKSSFAELDAFYMLIMQRIPSGILPTVLLFLQILCASPSHQNVDPRGALFMSNVLGLSEIELKAVCNQLSAVVHFHGRDEFVGPVIPTVDTTRPFQHADPEIVNELRSFIFNQLGGSISFYHKSFYDFLLDSTRSATFCVTSPVICNALFAHSLGLQLKYQESYCFQDSELVLAPGIPDSAYSLSWPHTDELINSMLKVLANNFLQRTCLDLISIPLLNPRVLQQFKDADSRKTLHLTTVLYGHGQLMSTTLFGCQSYARSIPGTQLIRQLPHEFSRFDIHRFEKLIERLRQMGIIWTYQHSLASFMSSLPTKSQEQRISGLYCIGNGPKSIFWYWEIDFQAKYYQEFRTIDLAEGARIYREERFDLWPTK</sequence>
<evidence type="ECO:0000256" key="1">
    <source>
        <dbReference type="ARBA" id="ARBA00022737"/>
    </source>
</evidence>
<dbReference type="AlphaFoldDB" id="A0A9P5X412"/>
<dbReference type="PANTHER" id="PTHR10039:SF5">
    <property type="entry name" value="NACHT DOMAIN-CONTAINING PROTEIN"/>
    <property type="match status" value="1"/>
</dbReference>
<comment type="caution">
    <text evidence="3">The sequence shown here is derived from an EMBL/GenBank/DDBJ whole genome shotgun (WGS) entry which is preliminary data.</text>
</comment>
<feature type="domain" description="Nephrocystin 3-like N-terminal" evidence="2">
    <location>
        <begin position="78"/>
        <end position="224"/>
    </location>
</feature>
<keyword evidence="4" id="KW-1185">Reference proteome</keyword>
<dbReference type="PANTHER" id="PTHR10039">
    <property type="entry name" value="AMELOGENIN"/>
    <property type="match status" value="1"/>
</dbReference>
<gene>
    <name evidence="3" type="ORF">P691DRAFT_363226</name>
</gene>
<evidence type="ECO:0000313" key="4">
    <source>
        <dbReference type="Proteomes" id="UP000807342"/>
    </source>
</evidence>
<protein>
    <recommendedName>
        <fullName evidence="2">Nephrocystin 3-like N-terminal domain-containing protein</fullName>
    </recommendedName>
</protein>
<dbReference type="Pfam" id="PF24883">
    <property type="entry name" value="NPHP3_N"/>
    <property type="match status" value="1"/>
</dbReference>
<organism evidence="3 4">
    <name type="scientific">Macrolepiota fuliginosa MF-IS2</name>
    <dbReference type="NCBI Taxonomy" id="1400762"/>
    <lineage>
        <taxon>Eukaryota</taxon>
        <taxon>Fungi</taxon>
        <taxon>Dikarya</taxon>
        <taxon>Basidiomycota</taxon>
        <taxon>Agaricomycotina</taxon>
        <taxon>Agaricomycetes</taxon>
        <taxon>Agaricomycetidae</taxon>
        <taxon>Agaricales</taxon>
        <taxon>Agaricineae</taxon>
        <taxon>Agaricaceae</taxon>
        <taxon>Macrolepiota</taxon>
    </lineage>
</organism>
<keyword evidence="1" id="KW-0677">Repeat</keyword>
<dbReference type="Proteomes" id="UP000807342">
    <property type="component" value="Unassembled WGS sequence"/>
</dbReference>